<comment type="caution">
    <text evidence="1">The sequence shown here is derived from an EMBL/GenBank/DDBJ whole genome shotgun (WGS) entry which is preliminary data.</text>
</comment>
<dbReference type="Gene3D" id="1.10.287.1060">
    <property type="entry name" value="ESAT-6-like"/>
    <property type="match status" value="1"/>
</dbReference>
<dbReference type="SUPFAM" id="SSF140453">
    <property type="entry name" value="EsxAB dimer-like"/>
    <property type="match status" value="1"/>
</dbReference>
<dbReference type="Proteomes" id="UP000295627">
    <property type="component" value="Unassembled WGS sequence"/>
</dbReference>
<dbReference type="InterPro" id="IPR036689">
    <property type="entry name" value="ESAT-6-like_sf"/>
</dbReference>
<evidence type="ECO:0000313" key="1">
    <source>
        <dbReference type="EMBL" id="TDH23165.1"/>
    </source>
</evidence>
<name>A0A4V3A6F7_9MYCO</name>
<accession>A0A4V3A6F7</accession>
<sequence length="99" mass="10634">MGLNGVHYNSPAIAQAHTDVTSTAHLLQENHQKSVAIVNNNREELQGAYAGAYEDMMTMINTKYQKLGETVQQAGAVLDQVNSKVGEADGQAAGQYGRN</sequence>
<dbReference type="EMBL" id="RXLR01000013">
    <property type="protein sequence ID" value="TDH23165.1"/>
    <property type="molecule type" value="Genomic_DNA"/>
</dbReference>
<organism evidence="1 2">
    <name type="scientific">Mycobacteroides franklinii</name>
    <dbReference type="NCBI Taxonomy" id="948102"/>
    <lineage>
        <taxon>Bacteria</taxon>
        <taxon>Bacillati</taxon>
        <taxon>Actinomycetota</taxon>
        <taxon>Actinomycetes</taxon>
        <taxon>Mycobacteriales</taxon>
        <taxon>Mycobacteriaceae</taxon>
        <taxon>Mycobacteroides</taxon>
    </lineage>
</organism>
<proteinExistence type="predicted"/>
<evidence type="ECO:0000313" key="2">
    <source>
        <dbReference type="Proteomes" id="UP000295627"/>
    </source>
</evidence>
<gene>
    <name evidence="1" type="ORF">EJ571_06825</name>
</gene>
<dbReference type="RefSeq" id="WP_078335966.1">
    <property type="nucleotide sequence ID" value="NZ_MAFQ01000014.1"/>
</dbReference>
<reference evidence="1 2" key="1">
    <citation type="journal article" date="2019" name="Sci. Rep.">
        <title>Extended insight into the Mycobacterium chelonae-abscessus complex through whole genome sequencing of Mycobacterium salmoniphilum outbreak and Mycobacterium salmoniphilum-like strains.</title>
        <authorList>
            <person name="Behra P.R.K."/>
            <person name="Das S."/>
            <person name="Pettersson B.M.F."/>
            <person name="Shirreff L."/>
            <person name="DuCote T."/>
            <person name="Jacobsson K.G."/>
            <person name="Ennis D.G."/>
            <person name="Kirsebom L.A."/>
        </authorList>
    </citation>
    <scope>NUCLEOTIDE SEQUENCE [LARGE SCALE GENOMIC DNA]</scope>
    <source>
        <strain evidence="1 2">DSM 45524</strain>
    </source>
</reference>
<dbReference type="AlphaFoldDB" id="A0A4V3A6F7"/>
<protein>
    <submittedName>
        <fullName evidence="1">Uncharacterized protein</fullName>
    </submittedName>
</protein>